<dbReference type="AlphaFoldDB" id="A0A8J2M7D6"/>
<evidence type="ECO:0000313" key="2">
    <source>
        <dbReference type="Proteomes" id="UP000746747"/>
    </source>
</evidence>
<organism evidence="1 2">
    <name type="scientific">Cercopithifilaria johnstoni</name>
    <dbReference type="NCBI Taxonomy" id="2874296"/>
    <lineage>
        <taxon>Eukaryota</taxon>
        <taxon>Metazoa</taxon>
        <taxon>Ecdysozoa</taxon>
        <taxon>Nematoda</taxon>
        <taxon>Chromadorea</taxon>
        <taxon>Rhabditida</taxon>
        <taxon>Spirurina</taxon>
        <taxon>Spiruromorpha</taxon>
        <taxon>Filarioidea</taxon>
        <taxon>Onchocercidae</taxon>
        <taxon>Cercopithifilaria</taxon>
    </lineage>
</organism>
<accession>A0A8J2M7D6</accession>
<reference evidence="1" key="1">
    <citation type="submission" date="2021-09" db="EMBL/GenBank/DDBJ databases">
        <authorList>
            <consortium name="Pathogen Informatics"/>
        </authorList>
    </citation>
    <scope>NUCLEOTIDE SEQUENCE</scope>
</reference>
<proteinExistence type="predicted"/>
<keyword evidence="2" id="KW-1185">Reference proteome</keyword>
<sequence length="226" mass="26011">MFPWQAQYFRCLFWYGILRISLSYSIHNFVIHETRSGTLLELVRLNNLSIYNDIINGTSPVTVILLTNNLSKKFDGLKSLLPAEIKYFNDRRNVYKVETPQVHVLIEPTHSTILPGSIKFMTPIKTMNSSDIAKFVMLSIEIEKNIISPNIDKVLCFPNQQMILMNTLLGNYHSFTMYVINWNNDKNVGNLINELNEKHGNDTDQNGITRMFAKELLNPIRCGLIA</sequence>
<dbReference type="Proteomes" id="UP000746747">
    <property type="component" value="Unassembled WGS sequence"/>
</dbReference>
<evidence type="ECO:0000313" key="1">
    <source>
        <dbReference type="EMBL" id="CAG9537305.1"/>
    </source>
</evidence>
<dbReference type="OrthoDB" id="5783874at2759"/>
<dbReference type="EMBL" id="CAKAEH010001536">
    <property type="protein sequence ID" value="CAG9537305.1"/>
    <property type="molecule type" value="Genomic_DNA"/>
</dbReference>
<comment type="caution">
    <text evidence="1">The sequence shown here is derived from an EMBL/GenBank/DDBJ whole genome shotgun (WGS) entry which is preliminary data.</text>
</comment>
<name>A0A8J2M7D6_9BILA</name>
<gene>
    <name evidence="1" type="ORF">CJOHNSTONI_LOCUS7136</name>
</gene>
<protein>
    <submittedName>
        <fullName evidence="1">Uncharacterized protein</fullName>
    </submittedName>
</protein>